<dbReference type="EMBL" id="GBRH01210562">
    <property type="protein sequence ID" value="JAD87333.1"/>
    <property type="molecule type" value="Transcribed_RNA"/>
</dbReference>
<name>A0A0A9DKY1_ARUDO</name>
<dbReference type="AlphaFoldDB" id="A0A0A9DKY1"/>
<evidence type="ECO:0000313" key="2">
    <source>
        <dbReference type="EMBL" id="JAD87333.1"/>
    </source>
</evidence>
<reference evidence="2" key="2">
    <citation type="journal article" date="2015" name="Data Brief">
        <title>Shoot transcriptome of the giant reed, Arundo donax.</title>
        <authorList>
            <person name="Barrero R.A."/>
            <person name="Guerrero F.D."/>
            <person name="Moolhuijzen P."/>
            <person name="Goolsby J.A."/>
            <person name="Tidwell J."/>
            <person name="Bellgard S.E."/>
            <person name="Bellgard M.I."/>
        </authorList>
    </citation>
    <scope>NUCLEOTIDE SEQUENCE</scope>
    <source>
        <tissue evidence="2">Shoot tissue taken approximately 20 cm above the soil surface</tissue>
    </source>
</reference>
<sequence>MAAAASGEATSAAAAAPSGEEDHQAPHSPLLSPKLRPCPSRSKASFPLLFSRLSSVLCLFHMFDEPRQRSLLVSHVSKLVSMSQG</sequence>
<evidence type="ECO:0000256" key="1">
    <source>
        <dbReference type="SAM" id="MobiDB-lite"/>
    </source>
</evidence>
<organism evidence="2">
    <name type="scientific">Arundo donax</name>
    <name type="common">Giant reed</name>
    <name type="synonym">Donax arundinaceus</name>
    <dbReference type="NCBI Taxonomy" id="35708"/>
    <lineage>
        <taxon>Eukaryota</taxon>
        <taxon>Viridiplantae</taxon>
        <taxon>Streptophyta</taxon>
        <taxon>Embryophyta</taxon>
        <taxon>Tracheophyta</taxon>
        <taxon>Spermatophyta</taxon>
        <taxon>Magnoliopsida</taxon>
        <taxon>Liliopsida</taxon>
        <taxon>Poales</taxon>
        <taxon>Poaceae</taxon>
        <taxon>PACMAD clade</taxon>
        <taxon>Arundinoideae</taxon>
        <taxon>Arundineae</taxon>
        <taxon>Arundo</taxon>
    </lineage>
</organism>
<proteinExistence type="predicted"/>
<feature type="region of interest" description="Disordered" evidence="1">
    <location>
        <begin position="1"/>
        <end position="37"/>
    </location>
</feature>
<feature type="compositionally biased region" description="Low complexity" evidence="1">
    <location>
        <begin position="1"/>
        <end position="18"/>
    </location>
</feature>
<accession>A0A0A9DKY1</accession>
<protein>
    <submittedName>
        <fullName evidence="2">Uncharacterized protein</fullName>
    </submittedName>
</protein>
<reference evidence="2" key="1">
    <citation type="submission" date="2014-09" db="EMBL/GenBank/DDBJ databases">
        <authorList>
            <person name="Magalhaes I.L.F."/>
            <person name="Oliveira U."/>
            <person name="Santos F.R."/>
            <person name="Vidigal T.H.D.A."/>
            <person name="Brescovit A.D."/>
            <person name="Santos A.J."/>
        </authorList>
    </citation>
    <scope>NUCLEOTIDE SEQUENCE</scope>
    <source>
        <tissue evidence="2">Shoot tissue taken approximately 20 cm above the soil surface</tissue>
    </source>
</reference>